<dbReference type="Proteomes" id="UP000622638">
    <property type="component" value="Unassembled WGS sequence"/>
</dbReference>
<feature type="compositionally biased region" description="Basic and acidic residues" evidence="1">
    <location>
        <begin position="103"/>
        <end position="114"/>
    </location>
</feature>
<gene>
    <name evidence="3" type="ORF">GCM10011572_00840</name>
</gene>
<dbReference type="RefSeq" id="WP_229417769.1">
    <property type="nucleotide sequence ID" value="NZ_BMKG01000001.1"/>
</dbReference>
<name>A0ABQ1K0I5_9BURK</name>
<feature type="chain" id="PRO_5046536015" description="DUF4148 domain-containing protein" evidence="2">
    <location>
        <begin position="38"/>
        <end position="128"/>
    </location>
</feature>
<evidence type="ECO:0000256" key="2">
    <source>
        <dbReference type="SAM" id="SignalP"/>
    </source>
</evidence>
<feature type="signal peptide" evidence="2">
    <location>
        <begin position="1"/>
        <end position="37"/>
    </location>
</feature>
<evidence type="ECO:0000256" key="1">
    <source>
        <dbReference type="SAM" id="MobiDB-lite"/>
    </source>
</evidence>
<evidence type="ECO:0008006" key="5">
    <source>
        <dbReference type="Google" id="ProtNLM"/>
    </source>
</evidence>
<feature type="region of interest" description="Disordered" evidence="1">
    <location>
        <begin position="35"/>
        <end position="128"/>
    </location>
</feature>
<keyword evidence="2" id="KW-0732">Signal</keyword>
<sequence length="128" mass="14529">MSDRAHNRSKASGTGFRARAAVVLGFLALSLVGIAQAGPNDGPPRRDDRGQQQNQQSQQNRRDSRWGDASDGRSFEARAEEQRRLMQENANNAEMSRRMSRMTADERRDLRRQINEAGQEVYSVTPRR</sequence>
<proteinExistence type="predicted"/>
<dbReference type="EMBL" id="BMKG01000001">
    <property type="protein sequence ID" value="GGB82746.1"/>
    <property type="molecule type" value="Genomic_DNA"/>
</dbReference>
<comment type="caution">
    <text evidence="3">The sequence shown here is derived from an EMBL/GenBank/DDBJ whole genome shotgun (WGS) entry which is preliminary data.</text>
</comment>
<evidence type="ECO:0000313" key="4">
    <source>
        <dbReference type="Proteomes" id="UP000622638"/>
    </source>
</evidence>
<keyword evidence="4" id="KW-1185">Reference proteome</keyword>
<feature type="compositionally biased region" description="Basic and acidic residues" evidence="1">
    <location>
        <begin position="60"/>
        <end position="86"/>
    </location>
</feature>
<evidence type="ECO:0000313" key="3">
    <source>
        <dbReference type="EMBL" id="GGB82746.1"/>
    </source>
</evidence>
<protein>
    <recommendedName>
        <fullName evidence="5">DUF4148 domain-containing protein</fullName>
    </recommendedName>
</protein>
<accession>A0ABQ1K0I5</accession>
<organism evidence="3 4">
    <name type="scientific">Pseudoduganella buxea</name>
    <dbReference type="NCBI Taxonomy" id="1949069"/>
    <lineage>
        <taxon>Bacteria</taxon>
        <taxon>Pseudomonadati</taxon>
        <taxon>Pseudomonadota</taxon>
        <taxon>Betaproteobacteria</taxon>
        <taxon>Burkholderiales</taxon>
        <taxon>Oxalobacteraceae</taxon>
        <taxon>Telluria group</taxon>
        <taxon>Pseudoduganella</taxon>
    </lineage>
</organism>
<reference evidence="4" key="1">
    <citation type="journal article" date="2019" name="Int. J. Syst. Evol. Microbiol.">
        <title>The Global Catalogue of Microorganisms (GCM) 10K type strain sequencing project: providing services to taxonomists for standard genome sequencing and annotation.</title>
        <authorList>
            <consortium name="The Broad Institute Genomics Platform"/>
            <consortium name="The Broad Institute Genome Sequencing Center for Infectious Disease"/>
            <person name="Wu L."/>
            <person name="Ma J."/>
        </authorList>
    </citation>
    <scope>NUCLEOTIDE SEQUENCE [LARGE SCALE GENOMIC DNA]</scope>
    <source>
        <strain evidence="4">CGMCC 1.15931</strain>
    </source>
</reference>